<dbReference type="EC" id="2.5.1.61" evidence="8"/>
<comment type="cofactor">
    <cofactor evidence="8">
        <name>dipyrromethane</name>
        <dbReference type="ChEBI" id="CHEBI:60342"/>
    </cofactor>
    <text evidence="8">Binds 1 dipyrromethane group covalently.</text>
</comment>
<comment type="similarity">
    <text evidence="3 8">Belongs to the HMBS family.</text>
</comment>
<dbReference type="NCBIfam" id="TIGR00212">
    <property type="entry name" value="hemC"/>
    <property type="match status" value="1"/>
</dbReference>
<dbReference type="SUPFAM" id="SSF54782">
    <property type="entry name" value="Porphobilinogen deaminase (hydroxymethylbilane synthase), C-terminal domain"/>
    <property type="match status" value="1"/>
</dbReference>
<feature type="domain" description="Porphobilinogen deaminase N-terminal" evidence="9">
    <location>
        <begin position="5"/>
        <end position="212"/>
    </location>
</feature>
<dbReference type="InterPro" id="IPR000860">
    <property type="entry name" value="HemC"/>
</dbReference>
<dbReference type="EMBL" id="CP011002">
    <property type="protein sequence ID" value="AKO65764.1"/>
    <property type="molecule type" value="Genomic_DNA"/>
</dbReference>
<dbReference type="Proteomes" id="UP000066549">
    <property type="component" value="Chromosome"/>
</dbReference>
<dbReference type="OrthoDB" id="9810298at2"/>
<dbReference type="FunFam" id="3.40.190.10:FF:000005">
    <property type="entry name" value="Porphobilinogen deaminase"/>
    <property type="match status" value="1"/>
</dbReference>
<dbReference type="PANTHER" id="PTHR11557">
    <property type="entry name" value="PORPHOBILINOGEN DEAMINASE"/>
    <property type="match status" value="1"/>
</dbReference>
<comment type="pathway">
    <text evidence="2">Porphyrin-containing compound metabolism; protoporphyrin-IX biosynthesis; coproporphyrinogen-III from 5-aminolevulinate: step 2/4.</text>
</comment>
<keyword evidence="6 8" id="KW-0627">Porphyrin biosynthesis</keyword>
<dbReference type="PATRIC" id="fig|1623450.3.peg.653"/>
<proteinExistence type="inferred from homology"/>
<comment type="miscellaneous">
    <text evidence="8">The porphobilinogen subunits are added to the dipyrromethane group.</text>
</comment>
<keyword evidence="12" id="KW-1185">Reference proteome</keyword>
<dbReference type="Pfam" id="PF03900">
    <property type="entry name" value="Porphobil_deamC"/>
    <property type="match status" value="1"/>
</dbReference>
<protein>
    <recommendedName>
        <fullName evidence="8">Porphobilinogen deaminase</fullName>
        <shortName evidence="8">PBG</shortName>
        <ecNumber evidence="8">2.5.1.61</ecNumber>
    </recommendedName>
    <alternativeName>
        <fullName evidence="8">Hydroxymethylbilane synthase</fullName>
        <shortName evidence="8">HMBS</shortName>
    </alternativeName>
    <alternativeName>
        <fullName evidence="8">Pre-uroporphyrinogen synthase</fullName>
    </alternativeName>
</protein>
<evidence type="ECO:0000259" key="10">
    <source>
        <dbReference type="Pfam" id="PF03900"/>
    </source>
</evidence>
<dbReference type="Gene3D" id="3.40.190.10">
    <property type="entry name" value="Periplasmic binding protein-like II"/>
    <property type="match status" value="2"/>
</dbReference>
<dbReference type="Gene3D" id="3.30.160.40">
    <property type="entry name" value="Porphobilinogen deaminase, C-terminal domain"/>
    <property type="match status" value="1"/>
</dbReference>
<feature type="modified residue" description="S-(dipyrrolylmethanemethyl)cysteine" evidence="8">
    <location>
        <position position="241"/>
    </location>
</feature>
<dbReference type="InterPro" id="IPR022418">
    <property type="entry name" value="Porphobilinogen_deaminase_C"/>
</dbReference>
<dbReference type="PIRSF" id="PIRSF001438">
    <property type="entry name" value="4pyrrol_synth_OHMeBilane_synth"/>
    <property type="match status" value="1"/>
</dbReference>
<evidence type="ECO:0000256" key="4">
    <source>
        <dbReference type="ARBA" id="ARBA00011245"/>
    </source>
</evidence>
<dbReference type="GO" id="GO:0004418">
    <property type="term" value="F:hydroxymethylbilane synthase activity"/>
    <property type="evidence" value="ECO:0007669"/>
    <property type="project" value="UniProtKB-UniRule"/>
</dbReference>
<evidence type="ECO:0000256" key="2">
    <source>
        <dbReference type="ARBA" id="ARBA00004735"/>
    </source>
</evidence>
<dbReference type="PANTHER" id="PTHR11557:SF0">
    <property type="entry name" value="PORPHOBILINOGEN DEAMINASE"/>
    <property type="match status" value="1"/>
</dbReference>
<evidence type="ECO:0000256" key="8">
    <source>
        <dbReference type="HAMAP-Rule" id="MF_00260"/>
    </source>
</evidence>
<sequence>MKKMIRIASRESQLAMWQANYIADRIREKYPDTEVSVLSFKTQGDIILDQPLAEIGGKGLFIKELEHALLNNDADLAVHSMKDVPMDLPEPFEICAISQRENPSDAFISNKYASLDDLPQDAVVGTSSLRRQSLIKHTRPDLIIESLRGNLQTRLKKLDSGIYDAIILASAGLIRLNLENRIKSTLDVKQYIPSVGQGALGIEILKNKSEIKEFLDFLNDEQTQTQVEAERKISKTLAGSCTVPMGAHASIKNNLLTIQAFVSSPDGIKMIRATDTGPCSEHLSLANNVAQSLIVQGAKNILGLGHG</sequence>
<evidence type="ECO:0000256" key="7">
    <source>
        <dbReference type="ARBA" id="ARBA00048169"/>
    </source>
</evidence>
<name>A0A0H4IZ43_9PROT</name>
<dbReference type="InterPro" id="IPR022417">
    <property type="entry name" value="Porphobilin_deaminase_N"/>
</dbReference>
<dbReference type="UniPathway" id="UPA00251">
    <property type="reaction ID" value="UER00319"/>
</dbReference>
<evidence type="ECO:0000313" key="12">
    <source>
        <dbReference type="Proteomes" id="UP000066549"/>
    </source>
</evidence>
<dbReference type="SUPFAM" id="SSF53850">
    <property type="entry name" value="Periplasmic binding protein-like II"/>
    <property type="match status" value="1"/>
</dbReference>
<feature type="domain" description="Porphobilinogen deaminase C-terminal" evidence="10">
    <location>
        <begin position="226"/>
        <end position="293"/>
    </location>
</feature>
<comment type="catalytic activity">
    <reaction evidence="7 8">
        <text>4 porphobilinogen + H2O = hydroxymethylbilane + 4 NH4(+)</text>
        <dbReference type="Rhea" id="RHEA:13185"/>
        <dbReference type="ChEBI" id="CHEBI:15377"/>
        <dbReference type="ChEBI" id="CHEBI:28938"/>
        <dbReference type="ChEBI" id="CHEBI:57845"/>
        <dbReference type="ChEBI" id="CHEBI:58126"/>
        <dbReference type="EC" id="2.5.1.61"/>
    </reaction>
</comment>
<dbReference type="HAMAP" id="MF_00260">
    <property type="entry name" value="Porphobil_deam"/>
    <property type="match status" value="1"/>
</dbReference>
<comment type="function">
    <text evidence="1 8">Tetrapolymerization of the monopyrrole PBG into the hydroxymethylbilane pre-uroporphyrinogen in several discrete steps.</text>
</comment>
<evidence type="ECO:0000256" key="1">
    <source>
        <dbReference type="ARBA" id="ARBA00002869"/>
    </source>
</evidence>
<keyword evidence="5 8" id="KW-0808">Transferase</keyword>
<dbReference type="GO" id="GO:0006782">
    <property type="term" value="P:protoporphyrinogen IX biosynthetic process"/>
    <property type="evidence" value="ECO:0007669"/>
    <property type="project" value="UniProtKB-UniRule"/>
</dbReference>
<evidence type="ECO:0000256" key="6">
    <source>
        <dbReference type="ARBA" id="ARBA00023244"/>
    </source>
</evidence>
<dbReference type="InterPro" id="IPR036803">
    <property type="entry name" value="Porphobilinogen_deaminase_C_sf"/>
</dbReference>
<organism evidence="11 12">
    <name type="scientific">Methylophilales bacterium MBRS-H7</name>
    <dbReference type="NCBI Taxonomy" id="1623450"/>
    <lineage>
        <taxon>Bacteria</taxon>
        <taxon>Pseudomonadati</taxon>
        <taxon>Pseudomonadota</taxon>
        <taxon>Betaproteobacteria</taxon>
        <taxon>Nitrosomonadales</taxon>
        <taxon>OM43 clade</taxon>
    </lineage>
</organism>
<comment type="subunit">
    <text evidence="4 8">Monomer.</text>
</comment>
<dbReference type="Pfam" id="PF01379">
    <property type="entry name" value="Porphobil_deam"/>
    <property type="match status" value="1"/>
</dbReference>
<dbReference type="AlphaFoldDB" id="A0A0H4IZ43"/>
<dbReference type="CDD" id="cd13646">
    <property type="entry name" value="PBP2_EcHMBS_like"/>
    <property type="match status" value="1"/>
</dbReference>
<reference evidence="11 12" key="1">
    <citation type="submission" date="2015-03" db="EMBL/GenBank/DDBJ databases">
        <title>Comparative analysis of the OM43 clade including a novel species from Red Sea uncovers genomic and metabolic diversity among marine methylotrophs.</title>
        <authorList>
            <person name="Jimenez-Infante F."/>
            <person name="Ngugi D.K."/>
            <person name="Vinu M."/>
            <person name="Alam I."/>
            <person name="Kamau A."/>
            <person name="Blom J."/>
            <person name="Bajic V.B."/>
            <person name="Stingl U."/>
        </authorList>
    </citation>
    <scope>NUCLEOTIDE SEQUENCE [LARGE SCALE GENOMIC DNA]</scope>
    <source>
        <strain evidence="11 12">MBRSH7</strain>
    </source>
</reference>
<evidence type="ECO:0000256" key="5">
    <source>
        <dbReference type="ARBA" id="ARBA00022679"/>
    </source>
</evidence>
<dbReference type="GO" id="GO:0005737">
    <property type="term" value="C:cytoplasm"/>
    <property type="evidence" value="ECO:0007669"/>
    <property type="project" value="UniProtKB-UniRule"/>
</dbReference>
<dbReference type="FunFam" id="3.40.190.10:FF:000004">
    <property type="entry name" value="Porphobilinogen deaminase"/>
    <property type="match status" value="1"/>
</dbReference>
<gene>
    <name evidence="8" type="primary">hemC</name>
    <name evidence="11" type="ORF">VI33_03315</name>
</gene>
<dbReference type="PROSITE" id="PS00533">
    <property type="entry name" value="PORPHOBILINOGEN_DEAM"/>
    <property type="match status" value="1"/>
</dbReference>
<evidence type="ECO:0000313" key="11">
    <source>
        <dbReference type="EMBL" id="AKO65764.1"/>
    </source>
</evidence>
<dbReference type="InterPro" id="IPR022419">
    <property type="entry name" value="Porphobilin_deaminase_cofac_BS"/>
</dbReference>
<accession>A0A0H4IZ43</accession>
<evidence type="ECO:0000256" key="3">
    <source>
        <dbReference type="ARBA" id="ARBA00005638"/>
    </source>
</evidence>
<evidence type="ECO:0000259" key="9">
    <source>
        <dbReference type="Pfam" id="PF01379"/>
    </source>
</evidence>
<dbReference type="PRINTS" id="PR00151">
    <property type="entry name" value="PORPHBDMNASE"/>
</dbReference>